<feature type="transmembrane region" description="Helical" evidence="6">
    <location>
        <begin position="95"/>
        <end position="120"/>
    </location>
</feature>
<protein>
    <recommendedName>
        <fullName evidence="6">TVP38/TMEM64 family membrane protein</fullName>
    </recommendedName>
</protein>
<feature type="transmembrane region" description="Helical" evidence="6">
    <location>
        <begin position="55"/>
        <end position="75"/>
    </location>
</feature>
<feature type="transmembrane region" description="Helical" evidence="6">
    <location>
        <begin position="132"/>
        <end position="150"/>
    </location>
</feature>
<keyword evidence="3 6" id="KW-0812">Transmembrane</keyword>
<dbReference type="Pfam" id="PF09335">
    <property type="entry name" value="VTT_dom"/>
    <property type="match status" value="1"/>
</dbReference>
<evidence type="ECO:0000313" key="9">
    <source>
        <dbReference type="Proteomes" id="UP001224359"/>
    </source>
</evidence>
<keyword evidence="5 6" id="KW-0472">Membrane</keyword>
<comment type="similarity">
    <text evidence="6">Belongs to the TVP38/TMEM64 family.</text>
</comment>
<gene>
    <name evidence="8" type="ORF">J2S77_002217</name>
</gene>
<dbReference type="InterPro" id="IPR015414">
    <property type="entry name" value="TMEM64"/>
</dbReference>
<keyword evidence="2 6" id="KW-1003">Cell membrane</keyword>
<dbReference type="PANTHER" id="PTHR12677">
    <property type="entry name" value="GOLGI APPARATUS MEMBRANE PROTEIN TVP38-RELATED"/>
    <property type="match status" value="1"/>
</dbReference>
<evidence type="ECO:0000256" key="5">
    <source>
        <dbReference type="ARBA" id="ARBA00023136"/>
    </source>
</evidence>
<evidence type="ECO:0000256" key="6">
    <source>
        <dbReference type="RuleBase" id="RU366058"/>
    </source>
</evidence>
<dbReference type="InterPro" id="IPR032816">
    <property type="entry name" value="VTT_dom"/>
</dbReference>
<dbReference type="Proteomes" id="UP001224359">
    <property type="component" value="Unassembled WGS sequence"/>
</dbReference>
<proteinExistence type="inferred from homology"/>
<evidence type="ECO:0000256" key="3">
    <source>
        <dbReference type="ARBA" id="ARBA00022692"/>
    </source>
</evidence>
<evidence type="ECO:0000259" key="7">
    <source>
        <dbReference type="Pfam" id="PF09335"/>
    </source>
</evidence>
<evidence type="ECO:0000256" key="4">
    <source>
        <dbReference type="ARBA" id="ARBA00022989"/>
    </source>
</evidence>
<evidence type="ECO:0000256" key="1">
    <source>
        <dbReference type="ARBA" id="ARBA00004651"/>
    </source>
</evidence>
<feature type="domain" description="VTT" evidence="7">
    <location>
        <begin position="35"/>
        <end position="149"/>
    </location>
</feature>
<organism evidence="8 9">
    <name type="scientific">Alkalibacillus salilacus</name>
    <dbReference type="NCBI Taxonomy" id="284582"/>
    <lineage>
        <taxon>Bacteria</taxon>
        <taxon>Bacillati</taxon>
        <taxon>Bacillota</taxon>
        <taxon>Bacilli</taxon>
        <taxon>Bacillales</taxon>
        <taxon>Bacillaceae</taxon>
        <taxon>Alkalibacillus</taxon>
    </lineage>
</organism>
<feature type="transmembrane region" description="Helical" evidence="6">
    <location>
        <begin position="20"/>
        <end position="48"/>
    </location>
</feature>
<dbReference type="RefSeq" id="WP_306977297.1">
    <property type="nucleotide sequence ID" value="NZ_JAUSTQ010000009.1"/>
</dbReference>
<dbReference type="PANTHER" id="PTHR12677:SF59">
    <property type="entry name" value="GOLGI APPARATUS MEMBRANE PROTEIN TVP38-RELATED"/>
    <property type="match status" value="1"/>
</dbReference>
<comment type="caution">
    <text evidence="8">The sequence shown here is derived from an EMBL/GenBank/DDBJ whole genome shotgun (WGS) entry which is preliminary data.</text>
</comment>
<reference evidence="8 9" key="1">
    <citation type="submission" date="2023-07" db="EMBL/GenBank/DDBJ databases">
        <title>Genomic Encyclopedia of Type Strains, Phase IV (KMG-IV): sequencing the most valuable type-strain genomes for metagenomic binning, comparative biology and taxonomic classification.</title>
        <authorList>
            <person name="Goeker M."/>
        </authorList>
    </citation>
    <scope>NUCLEOTIDE SEQUENCE [LARGE SCALE GENOMIC DNA]</scope>
    <source>
        <strain evidence="8 9">DSM 16460</strain>
    </source>
</reference>
<evidence type="ECO:0000313" key="8">
    <source>
        <dbReference type="EMBL" id="MDQ0160215.1"/>
    </source>
</evidence>
<name>A0ABT9VHB7_9BACI</name>
<evidence type="ECO:0000256" key="2">
    <source>
        <dbReference type="ARBA" id="ARBA00022475"/>
    </source>
</evidence>
<keyword evidence="9" id="KW-1185">Reference proteome</keyword>
<accession>A0ABT9VHB7</accession>
<sequence length="190" mass="22688">MEQLLSWFNQLEEHIPYVTPVLFILFHIIRPILFIPVTVICITGGLLFGLTHGVLYSWVGITLSSVTFYAMMHYSKRDQHYLNRLRDLMQYKLQALSTSQIVLLRLTPFVHFHLISLIMIELTRNFKEYVKLSVFTNMPLALIYTTLGQWLHSLQWTYLVGFILFLGLMFFLLRRRELIWSWDEYFAFKN</sequence>
<feature type="transmembrane region" description="Helical" evidence="6">
    <location>
        <begin position="156"/>
        <end position="173"/>
    </location>
</feature>
<comment type="subcellular location">
    <subcellularLocation>
        <location evidence="1 6">Cell membrane</location>
        <topology evidence="1 6">Multi-pass membrane protein</topology>
    </subcellularLocation>
</comment>
<keyword evidence="4 6" id="KW-1133">Transmembrane helix</keyword>
<dbReference type="EMBL" id="JAUSTQ010000009">
    <property type="protein sequence ID" value="MDQ0160215.1"/>
    <property type="molecule type" value="Genomic_DNA"/>
</dbReference>